<dbReference type="EMBL" id="JAVDRL010000012">
    <property type="protein sequence ID" value="MDR6533226.1"/>
    <property type="molecule type" value="Genomic_DNA"/>
</dbReference>
<sequence>MKSCILLGLAIAAISGACNAAETARAVKPSEWRVRPSGDMASRYYPDRAQRMEVGGQAVVDCRIGPEGKLEDCKVLSESPAEYGFGEAAIRLTKFMELAPPSEKDKRKGRMRRIIPVGFAVPRS</sequence>
<feature type="chain" id="PRO_5046001640" evidence="5">
    <location>
        <begin position="21"/>
        <end position="124"/>
    </location>
</feature>
<evidence type="ECO:0000256" key="2">
    <source>
        <dbReference type="ARBA" id="ARBA00022692"/>
    </source>
</evidence>
<protein>
    <submittedName>
        <fullName evidence="7">Protein TonB</fullName>
    </submittedName>
</protein>
<dbReference type="NCBIfam" id="TIGR01352">
    <property type="entry name" value="tonB_Cterm"/>
    <property type="match status" value="1"/>
</dbReference>
<evidence type="ECO:0000256" key="1">
    <source>
        <dbReference type="ARBA" id="ARBA00004167"/>
    </source>
</evidence>
<dbReference type="InterPro" id="IPR006260">
    <property type="entry name" value="TonB/TolA_C"/>
</dbReference>
<evidence type="ECO:0000256" key="4">
    <source>
        <dbReference type="ARBA" id="ARBA00023136"/>
    </source>
</evidence>
<name>A0ABU1N447_9CAUL</name>
<dbReference type="PROSITE" id="PS52015">
    <property type="entry name" value="TONB_CTD"/>
    <property type="match status" value="1"/>
</dbReference>
<reference evidence="7 8" key="1">
    <citation type="submission" date="2023-07" db="EMBL/GenBank/DDBJ databases">
        <title>Sorghum-associated microbial communities from plants grown in Nebraska, USA.</title>
        <authorList>
            <person name="Schachtman D."/>
        </authorList>
    </citation>
    <scope>NUCLEOTIDE SEQUENCE [LARGE SCALE GENOMIC DNA]</scope>
    <source>
        <strain evidence="7 8">DS2154</strain>
    </source>
</reference>
<comment type="subcellular location">
    <subcellularLocation>
        <location evidence="1">Membrane</location>
        <topology evidence="1">Single-pass membrane protein</topology>
    </subcellularLocation>
</comment>
<dbReference type="SUPFAM" id="SSF74653">
    <property type="entry name" value="TolA/TonB C-terminal domain"/>
    <property type="match status" value="1"/>
</dbReference>
<evidence type="ECO:0000256" key="3">
    <source>
        <dbReference type="ARBA" id="ARBA00022989"/>
    </source>
</evidence>
<proteinExistence type="predicted"/>
<dbReference type="RefSeq" id="WP_310034060.1">
    <property type="nucleotide sequence ID" value="NZ_JAVDRL010000012.1"/>
</dbReference>
<dbReference type="Gene3D" id="3.30.1150.10">
    <property type="match status" value="1"/>
</dbReference>
<keyword evidence="2" id="KW-0812">Transmembrane</keyword>
<keyword evidence="3" id="KW-1133">Transmembrane helix</keyword>
<comment type="caution">
    <text evidence="7">The sequence shown here is derived from an EMBL/GenBank/DDBJ whole genome shotgun (WGS) entry which is preliminary data.</text>
</comment>
<gene>
    <name evidence="7" type="ORF">J2800_003988</name>
</gene>
<dbReference type="PROSITE" id="PS51257">
    <property type="entry name" value="PROKAR_LIPOPROTEIN"/>
    <property type="match status" value="1"/>
</dbReference>
<evidence type="ECO:0000313" key="7">
    <source>
        <dbReference type="EMBL" id="MDR6533226.1"/>
    </source>
</evidence>
<organism evidence="7 8">
    <name type="scientific">Caulobacter rhizosphaerae</name>
    <dbReference type="NCBI Taxonomy" id="2010972"/>
    <lineage>
        <taxon>Bacteria</taxon>
        <taxon>Pseudomonadati</taxon>
        <taxon>Pseudomonadota</taxon>
        <taxon>Alphaproteobacteria</taxon>
        <taxon>Caulobacterales</taxon>
        <taxon>Caulobacteraceae</taxon>
        <taxon>Caulobacter</taxon>
    </lineage>
</organism>
<dbReference type="Proteomes" id="UP001262754">
    <property type="component" value="Unassembled WGS sequence"/>
</dbReference>
<dbReference type="InterPro" id="IPR037682">
    <property type="entry name" value="TonB_C"/>
</dbReference>
<keyword evidence="8" id="KW-1185">Reference proteome</keyword>
<keyword evidence="5" id="KW-0732">Signal</keyword>
<keyword evidence="4" id="KW-0472">Membrane</keyword>
<evidence type="ECO:0000256" key="5">
    <source>
        <dbReference type="SAM" id="SignalP"/>
    </source>
</evidence>
<dbReference type="Pfam" id="PF03544">
    <property type="entry name" value="TonB_C"/>
    <property type="match status" value="1"/>
</dbReference>
<accession>A0ABU1N447</accession>
<evidence type="ECO:0000259" key="6">
    <source>
        <dbReference type="PROSITE" id="PS52015"/>
    </source>
</evidence>
<evidence type="ECO:0000313" key="8">
    <source>
        <dbReference type="Proteomes" id="UP001262754"/>
    </source>
</evidence>
<feature type="domain" description="TonB C-terminal" evidence="6">
    <location>
        <begin position="30"/>
        <end position="124"/>
    </location>
</feature>
<feature type="signal peptide" evidence="5">
    <location>
        <begin position="1"/>
        <end position="20"/>
    </location>
</feature>